<accession>A0ABW4LHQ7</accession>
<keyword evidence="2" id="KW-0808">Transferase</keyword>
<name>A0ABW4LHQ7_9MICO</name>
<feature type="domain" description="Aminoglycoside phosphotransferase" evidence="1">
    <location>
        <begin position="30"/>
        <end position="251"/>
    </location>
</feature>
<dbReference type="InterPro" id="IPR051678">
    <property type="entry name" value="AGP_Transferase"/>
</dbReference>
<comment type="caution">
    <text evidence="2">The sequence shown here is derived from an EMBL/GenBank/DDBJ whole genome shotgun (WGS) entry which is preliminary data.</text>
</comment>
<dbReference type="PANTHER" id="PTHR21310:SF42">
    <property type="entry name" value="BIFUNCTIONAL AAC_APH"/>
    <property type="match status" value="1"/>
</dbReference>
<gene>
    <name evidence="2" type="ORF">ACFSBI_14200</name>
</gene>
<protein>
    <submittedName>
        <fullName evidence="2">Aminoglycoside phosphotransferase family protein</fullName>
        <ecNumber evidence="2">2.7.-.-</ecNumber>
    </submittedName>
</protein>
<dbReference type="Proteomes" id="UP001597347">
    <property type="component" value="Unassembled WGS sequence"/>
</dbReference>
<proteinExistence type="predicted"/>
<keyword evidence="3" id="KW-1185">Reference proteome</keyword>
<dbReference type="InterPro" id="IPR011009">
    <property type="entry name" value="Kinase-like_dom_sf"/>
</dbReference>
<dbReference type="Gene3D" id="3.90.1200.10">
    <property type="match status" value="1"/>
</dbReference>
<organism evidence="2 3">
    <name type="scientific">Amnibacterium endophyticum</name>
    <dbReference type="NCBI Taxonomy" id="2109337"/>
    <lineage>
        <taxon>Bacteria</taxon>
        <taxon>Bacillati</taxon>
        <taxon>Actinomycetota</taxon>
        <taxon>Actinomycetes</taxon>
        <taxon>Micrococcales</taxon>
        <taxon>Microbacteriaceae</taxon>
        <taxon>Amnibacterium</taxon>
    </lineage>
</organism>
<dbReference type="EMBL" id="JBHUEA010000025">
    <property type="protein sequence ID" value="MFD1722704.1"/>
    <property type="molecule type" value="Genomic_DNA"/>
</dbReference>
<sequence>MPAADIEAGPEIARALLEEQHPDLARLPLVPVAEGWDNVVLRLGDDLAVRLPRRRVAAALIRHEQLALPAIAARVPVAVPAPVRVGTPTDRFPFPWSVVPWFAGGTVADAGMREDAGLAEALAAFLAALHVPDEAAPENPVRGVPLAARATAMTERLAALDDPRLDARWREALDAAPWSGPRLRLHGDLHPANLVQRDGRLTAVVDFGDTGGGDPATDVATAWLTFGPGARERFRAALAPDAATWTRARGWALCMAAAHVIDGGPTTAAIGRAALSQVLA</sequence>
<dbReference type="EC" id="2.7.-.-" evidence="2"/>
<evidence type="ECO:0000259" key="1">
    <source>
        <dbReference type="Pfam" id="PF01636"/>
    </source>
</evidence>
<evidence type="ECO:0000313" key="2">
    <source>
        <dbReference type="EMBL" id="MFD1722704.1"/>
    </source>
</evidence>
<dbReference type="CDD" id="cd05155">
    <property type="entry name" value="APH_ChoK_like_1"/>
    <property type="match status" value="1"/>
</dbReference>
<reference evidence="3" key="1">
    <citation type="journal article" date="2019" name="Int. J. Syst. Evol. Microbiol.">
        <title>The Global Catalogue of Microorganisms (GCM) 10K type strain sequencing project: providing services to taxonomists for standard genome sequencing and annotation.</title>
        <authorList>
            <consortium name="The Broad Institute Genomics Platform"/>
            <consortium name="The Broad Institute Genome Sequencing Center for Infectious Disease"/>
            <person name="Wu L."/>
            <person name="Ma J."/>
        </authorList>
    </citation>
    <scope>NUCLEOTIDE SEQUENCE [LARGE SCALE GENOMIC DNA]</scope>
    <source>
        <strain evidence="3">CGMCC 1.12471</strain>
    </source>
</reference>
<evidence type="ECO:0000313" key="3">
    <source>
        <dbReference type="Proteomes" id="UP001597347"/>
    </source>
</evidence>
<dbReference type="RefSeq" id="WP_377936046.1">
    <property type="nucleotide sequence ID" value="NZ_JBHUEA010000025.1"/>
</dbReference>
<dbReference type="Pfam" id="PF01636">
    <property type="entry name" value="APH"/>
    <property type="match status" value="1"/>
</dbReference>
<dbReference type="InterPro" id="IPR002575">
    <property type="entry name" value="Aminoglycoside_PTrfase"/>
</dbReference>
<dbReference type="SUPFAM" id="SSF56112">
    <property type="entry name" value="Protein kinase-like (PK-like)"/>
    <property type="match status" value="1"/>
</dbReference>
<dbReference type="GO" id="GO:0016740">
    <property type="term" value="F:transferase activity"/>
    <property type="evidence" value="ECO:0007669"/>
    <property type="project" value="UniProtKB-KW"/>
</dbReference>
<dbReference type="PANTHER" id="PTHR21310">
    <property type="entry name" value="AMINOGLYCOSIDE PHOSPHOTRANSFERASE-RELATED-RELATED"/>
    <property type="match status" value="1"/>
</dbReference>
<dbReference type="Gene3D" id="3.30.200.20">
    <property type="entry name" value="Phosphorylase Kinase, domain 1"/>
    <property type="match status" value="1"/>
</dbReference>